<evidence type="ECO:0000313" key="2">
    <source>
        <dbReference type="Proteomes" id="UP000176583"/>
    </source>
</evidence>
<comment type="caution">
    <text evidence="1">The sequence shown here is derived from an EMBL/GenBank/DDBJ whole genome shotgun (WGS) entry which is preliminary data.</text>
</comment>
<sequence>MKIIYISNSIIPSRSASGVNVMKMCQAFSANGHQVTMLARTRSRIMGWDIFQYYGVRPNFKIKTFLDPANKILRLVSFGRRLLRGLAGRRVPKNEIFKSPYGRRCWKFLSNLDDTPALVYGRFPDGVYAATRRRFCSVYEAHQPPATESVQMLEEVFKSPYFKRLVTISHALKKEYLNLFPFLEEDKVLVAPDSADIPEKENRQYHEVVKWPGRRGALQVGYVGALYQGKGMELISELAPLLEEVDFHVIGGDESDLEYWKKMIRQKNVYFHGFVPHGSLGAYYRKFDIVLAPYQKKVFIAPRDVTAEWNVDISRWTSPLKIFEYMAYAKPI</sequence>
<dbReference type="Pfam" id="PF13692">
    <property type="entry name" value="Glyco_trans_1_4"/>
    <property type="match status" value="1"/>
</dbReference>
<dbReference type="Gene3D" id="3.40.50.2000">
    <property type="entry name" value="Glycogen Phosphorylase B"/>
    <property type="match status" value="2"/>
</dbReference>
<dbReference type="EMBL" id="MEUW01000005">
    <property type="protein sequence ID" value="OGC44884.1"/>
    <property type="molecule type" value="Genomic_DNA"/>
</dbReference>
<protein>
    <recommendedName>
        <fullName evidence="3">Glycosyltransferase subfamily 4-like N-terminal domain-containing protein</fullName>
    </recommendedName>
</protein>
<accession>A0A1F4UIU2</accession>
<evidence type="ECO:0000313" key="1">
    <source>
        <dbReference type="EMBL" id="OGC44884.1"/>
    </source>
</evidence>
<dbReference type="AlphaFoldDB" id="A0A1F4UIU2"/>
<name>A0A1F4UIU2_UNCKA</name>
<dbReference type="STRING" id="1802613.A2V54_00155"/>
<gene>
    <name evidence="1" type="ORF">A2V54_00155</name>
</gene>
<feature type="non-terminal residue" evidence="1">
    <location>
        <position position="332"/>
    </location>
</feature>
<organism evidence="1 2">
    <name type="scientific">candidate division WWE3 bacterium RBG_19FT_COMBO_53_11</name>
    <dbReference type="NCBI Taxonomy" id="1802613"/>
    <lineage>
        <taxon>Bacteria</taxon>
        <taxon>Katanobacteria</taxon>
    </lineage>
</organism>
<proteinExistence type="predicted"/>
<dbReference type="Proteomes" id="UP000176583">
    <property type="component" value="Unassembled WGS sequence"/>
</dbReference>
<evidence type="ECO:0008006" key="3">
    <source>
        <dbReference type="Google" id="ProtNLM"/>
    </source>
</evidence>
<reference evidence="1 2" key="1">
    <citation type="journal article" date="2016" name="Nat. Commun.">
        <title>Thousands of microbial genomes shed light on interconnected biogeochemical processes in an aquifer system.</title>
        <authorList>
            <person name="Anantharaman K."/>
            <person name="Brown C.T."/>
            <person name="Hug L.A."/>
            <person name="Sharon I."/>
            <person name="Castelle C.J."/>
            <person name="Probst A.J."/>
            <person name="Thomas B.C."/>
            <person name="Singh A."/>
            <person name="Wilkins M.J."/>
            <person name="Karaoz U."/>
            <person name="Brodie E.L."/>
            <person name="Williams K.H."/>
            <person name="Hubbard S.S."/>
            <person name="Banfield J.F."/>
        </authorList>
    </citation>
    <scope>NUCLEOTIDE SEQUENCE [LARGE SCALE GENOMIC DNA]</scope>
</reference>
<dbReference type="SUPFAM" id="SSF53756">
    <property type="entry name" value="UDP-Glycosyltransferase/glycogen phosphorylase"/>
    <property type="match status" value="1"/>
</dbReference>